<dbReference type="InterPro" id="IPR009501">
    <property type="entry name" value="UCP020269"/>
</dbReference>
<dbReference type="PANTHER" id="PTHR36179:SF2">
    <property type="entry name" value="LUD DOMAIN-CONTAINING PROTEIN"/>
    <property type="match status" value="1"/>
</dbReference>
<dbReference type="Pfam" id="PF02589">
    <property type="entry name" value="LUD_dom"/>
    <property type="match status" value="1"/>
</dbReference>
<evidence type="ECO:0000313" key="3">
    <source>
        <dbReference type="Proteomes" id="UP000003860"/>
    </source>
</evidence>
<accession>F1TF30</accession>
<gene>
    <name evidence="2" type="ORF">Cpap_1163</name>
</gene>
<organism evidence="2 3">
    <name type="scientific">Ruminiclostridium papyrosolvens DSM 2782</name>
    <dbReference type="NCBI Taxonomy" id="588581"/>
    <lineage>
        <taxon>Bacteria</taxon>
        <taxon>Bacillati</taxon>
        <taxon>Bacillota</taxon>
        <taxon>Clostridia</taxon>
        <taxon>Eubacteriales</taxon>
        <taxon>Oscillospiraceae</taxon>
        <taxon>Ruminiclostridium</taxon>
    </lineage>
</organism>
<dbReference type="PANTHER" id="PTHR36179">
    <property type="entry name" value="LUD_DOM DOMAIN-CONTAINING PROTEIN"/>
    <property type="match status" value="1"/>
</dbReference>
<sequence length="213" mass="23834">MEGEKGNFMNQEICTLIQNLNRNNIAANFVNSREELPGLLKSLIPVGSTIGCGDSVTLEQTGIFEWLRNGEYCFYDKFVPGLSKEQKRKIYLDNFSADFFISGTNAVTMNGEIFNIDGNGSRVAPMLYGPKQVIIVIGSNKITSDIDSAIKRTRQIAAPLDAKRLGKNTPCTSLLRCIDCKHKERICNDFVLITGQFIKDRIRVIIINEKLGY</sequence>
<name>F1TF30_9FIRM</name>
<dbReference type="AlphaFoldDB" id="F1TF30"/>
<evidence type="ECO:0000313" key="2">
    <source>
        <dbReference type="EMBL" id="EGD46968.1"/>
    </source>
</evidence>
<reference evidence="2" key="1">
    <citation type="submission" date="2009-07" db="EMBL/GenBank/DDBJ databases">
        <authorList>
            <consortium name="US DOE Joint Genome Institute (JGI-PGF)"/>
            <person name="Lucas S."/>
            <person name="Copeland A."/>
            <person name="Lapidus A."/>
            <person name="Glavina del Rio T."/>
            <person name="Tice H."/>
            <person name="Bruce D."/>
            <person name="Goodwin L."/>
            <person name="Pitluck S."/>
            <person name="Larimer F."/>
            <person name="Land M.L."/>
            <person name="Mouttaki H."/>
            <person name="He Z."/>
            <person name="Zhou J."/>
            <person name="Hemme C.L."/>
        </authorList>
    </citation>
    <scope>NUCLEOTIDE SEQUENCE [LARGE SCALE GENOMIC DNA]</scope>
    <source>
        <strain evidence="2">DSM 2782</strain>
    </source>
</reference>
<dbReference type="STRING" id="588581.Cpap_1163"/>
<dbReference type="eggNOG" id="COG1139">
    <property type="taxonomic scope" value="Bacteria"/>
</dbReference>
<feature type="domain" description="LUD" evidence="1">
    <location>
        <begin position="16"/>
        <end position="207"/>
    </location>
</feature>
<evidence type="ECO:0000259" key="1">
    <source>
        <dbReference type="Pfam" id="PF02589"/>
    </source>
</evidence>
<keyword evidence="3" id="KW-1185">Reference proteome</keyword>
<proteinExistence type="predicted"/>
<dbReference type="InterPro" id="IPR003741">
    <property type="entry name" value="LUD_dom"/>
</dbReference>
<protein>
    <recommendedName>
        <fullName evidence="1">LUD domain-containing protein</fullName>
    </recommendedName>
</protein>
<dbReference type="EMBL" id="ACXX02000010">
    <property type="protein sequence ID" value="EGD46968.1"/>
    <property type="molecule type" value="Genomic_DNA"/>
</dbReference>
<dbReference type="PIRSF" id="PIRSF020269">
    <property type="entry name" value="DUF1121"/>
    <property type="match status" value="1"/>
</dbReference>
<comment type="caution">
    <text evidence="2">The sequence shown here is derived from an EMBL/GenBank/DDBJ whole genome shotgun (WGS) entry which is preliminary data.</text>
</comment>
<reference evidence="2" key="2">
    <citation type="submission" date="2011-01" db="EMBL/GenBank/DDBJ databases">
        <title>The Non-contiguous Finished genome of Clostridium papyrosolvens.</title>
        <authorList>
            <person name="Lucas S."/>
            <person name="Copeland A."/>
            <person name="Lapidus A."/>
            <person name="Cheng J.-F."/>
            <person name="Goodwin L."/>
            <person name="Pitluck S."/>
            <person name="Misra M."/>
            <person name="Chertkov O."/>
            <person name="Detter J.C."/>
            <person name="Han C."/>
            <person name="Tapia R."/>
            <person name="Land M."/>
            <person name="Hauser L."/>
            <person name="Kyrpides N."/>
            <person name="Ivanova N."/>
            <person name="Pagani I."/>
            <person name="Mouttaki H."/>
            <person name="He Z."/>
            <person name="Zhou J."/>
            <person name="Hemme C.L."/>
            <person name="Woyke T."/>
        </authorList>
    </citation>
    <scope>NUCLEOTIDE SEQUENCE [LARGE SCALE GENOMIC DNA]</scope>
    <source>
        <strain evidence="2">DSM 2782</strain>
    </source>
</reference>
<dbReference type="Proteomes" id="UP000003860">
    <property type="component" value="Unassembled WGS sequence"/>
</dbReference>